<dbReference type="EMBL" id="JAVKGS010000003">
    <property type="protein sequence ID" value="MDR5692971.1"/>
    <property type="molecule type" value="Genomic_DNA"/>
</dbReference>
<proteinExistence type="predicted"/>
<organism evidence="2 3">
    <name type="scientific">Agromyces indicus</name>
    <dbReference type="NCBI Taxonomy" id="758919"/>
    <lineage>
        <taxon>Bacteria</taxon>
        <taxon>Bacillati</taxon>
        <taxon>Actinomycetota</taxon>
        <taxon>Actinomycetes</taxon>
        <taxon>Micrococcales</taxon>
        <taxon>Microbacteriaceae</taxon>
        <taxon>Agromyces</taxon>
    </lineage>
</organism>
<dbReference type="SUPFAM" id="SSF55729">
    <property type="entry name" value="Acyl-CoA N-acyltransferases (Nat)"/>
    <property type="match status" value="1"/>
</dbReference>
<sequence length="217" mass="22924">MPATCPAAQPLVGLAVTLSPMTVADVPALEAAIRRPEVFASGFGGGPSSFPADAEAFATFARRSYTPADDALPFVVRLRGGPDDGAVVGATKLGDLDLPNESAHLGWTAYDPRVWGTVVNPEVKLLLLGLAFDHGFGRVKLQADARNARSRAAIEKLGARFEGVLRRHLARPDGTWRDTAVYSILVDEWPGVRSGLEARLAGWGDRPVELATDAAAG</sequence>
<dbReference type="GO" id="GO:0016740">
    <property type="term" value="F:transferase activity"/>
    <property type="evidence" value="ECO:0007669"/>
    <property type="project" value="UniProtKB-KW"/>
</dbReference>
<dbReference type="Pfam" id="PF13302">
    <property type="entry name" value="Acetyltransf_3"/>
    <property type="match status" value="1"/>
</dbReference>
<evidence type="ECO:0000313" key="2">
    <source>
        <dbReference type="EMBL" id="MDR5692971.1"/>
    </source>
</evidence>
<dbReference type="InterPro" id="IPR000182">
    <property type="entry name" value="GNAT_dom"/>
</dbReference>
<protein>
    <submittedName>
        <fullName evidence="2">GNAT family protein</fullName>
        <ecNumber evidence="2">2.-.-.-</ecNumber>
    </submittedName>
</protein>
<feature type="domain" description="N-acetyltransferase" evidence="1">
    <location>
        <begin position="16"/>
        <end position="187"/>
    </location>
</feature>
<evidence type="ECO:0000259" key="1">
    <source>
        <dbReference type="PROSITE" id="PS51186"/>
    </source>
</evidence>
<dbReference type="RefSeq" id="WP_310521310.1">
    <property type="nucleotide sequence ID" value="NZ_BAABBS010000001.1"/>
</dbReference>
<name>A0ABU1FMH5_9MICO</name>
<gene>
    <name evidence="2" type="ORF">RH861_12940</name>
</gene>
<comment type="caution">
    <text evidence="2">The sequence shown here is derived from an EMBL/GenBank/DDBJ whole genome shotgun (WGS) entry which is preliminary data.</text>
</comment>
<dbReference type="EC" id="2.-.-.-" evidence="2"/>
<dbReference type="PANTHER" id="PTHR43610">
    <property type="entry name" value="BLL6696 PROTEIN"/>
    <property type="match status" value="1"/>
</dbReference>
<evidence type="ECO:0000313" key="3">
    <source>
        <dbReference type="Proteomes" id="UP001260072"/>
    </source>
</evidence>
<keyword evidence="3" id="KW-1185">Reference proteome</keyword>
<accession>A0ABU1FMH5</accession>
<dbReference type="Gene3D" id="3.40.630.30">
    <property type="match status" value="1"/>
</dbReference>
<dbReference type="PROSITE" id="PS51186">
    <property type="entry name" value="GNAT"/>
    <property type="match status" value="1"/>
</dbReference>
<dbReference type="Proteomes" id="UP001260072">
    <property type="component" value="Unassembled WGS sequence"/>
</dbReference>
<reference evidence="3" key="1">
    <citation type="submission" date="2023-07" db="EMBL/GenBank/DDBJ databases">
        <title>Description of three actinobacteria isolated from air of manufacturing shop in a pharmaceutical factory.</title>
        <authorList>
            <person name="Zhang D.-F."/>
        </authorList>
    </citation>
    <scope>NUCLEOTIDE SEQUENCE [LARGE SCALE GENOMIC DNA]</scope>
    <source>
        <strain evidence="3">CCTCC AB 2011122</strain>
    </source>
</reference>
<keyword evidence="2" id="KW-0808">Transferase</keyword>
<dbReference type="InterPro" id="IPR016181">
    <property type="entry name" value="Acyl_CoA_acyltransferase"/>
</dbReference>
<dbReference type="PANTHER" id="PTHR43610:SF1">
    <property type="entry name" value="N-ACETYLTRANSFERASE DOMAIN-CONTAINING PROTEIN"/>
    <property type="match status" value="1"/>
</dbReference>